<dbReference type="SUPFAM" id="SSF53335">
    <property type="entry name" value="S-adenosyl-L-methionine-dependent methyltransferases"/>
    <property type="match status" value="1"/>
</dbReference>
<evidence type="ECO:0000259" key="1">
    <source>
        <dbReference type="Pfam" id="PF13649"/>
    </source>
</evidence>
<accession>A0A4V2YGM8</accession>
<evidence type="ECO:0000313" key="2">
    <source>
        <dbReference type="EMBL" id="TDD27667.1"/>
    </source>
</evidence>
<dbReference type="EMBL" id="SMKR01000031">
    <property type="protein sequence ID" value="TDD27667.1"/>
    <property type="molecule type" value="Genomic_DNA"/>
</dbReference>
<dbReference type="RefSeq" id="WP_132318495.1">
    <property type="nucleotide sequence ID" value="NZ_SMKR01000031.1"/>
</dbReference>
<dbReference type="OrthoDB" id="8385759at2"/>
<dbReference type="Proteomes" id="UP000295172">
    <property type="component" value="Unassembled WGS sequence"/>
</dbReference>
<organism evidence="2 3">
    <name type="scientific">Kribbella turkmenica</name>
    <dbReference type="NCBI Taxonomy" id="2530375"/>
    <lineage>
        <taxon>Bacteria</taxon>
        <taxon>Bacillati</taxon>
        <taxon>Actinomycetota</taxon>
        <taxon>Actinomycetes</taxon>
        <taxon>Propionibacteriales</taxon>
        <taxon>Kribbellaceae</taxon>
        <taxon>Kribbella</taxon>
    </lineage>
</organism>
<proteinExistence type="predicted"/>
<dbReference type="InterPro" id="IPR041698">
    <property type="entry name" value="Methyltransf_25"/>
</dbReference>
<dbReference type="Pfam" id="PF13649">
    <property type="entry name" value="Methyltransf_25"/>
    <property type="match status" value="1"/>
</dbReference>
<comment type="caution">
    <text evidence="2">The sequence shown here is derived from an EMBL/GenBank/DDBJ whole genome shotgun (WGS) entry which is preliminary data.</text>
</comment>
<keyword evidence="2" id="KW-0489">Methyltransferase</keyword>
<dbReference type="AlphaFoldDB" id="A0A4V2YGM8"/>
<feature type="domain" description="Methyltransferase" evidence="1">
    <location>
        <begin position="58"/>
        <end position="148"/>
    </location>
</feature>
<keyword evidence="2" id="KW-0808">Transferase</keyword>
<keyword evidence="3" id="KW-1185">Reference proteome</keyword>
<protein>
    <submittedName>
        <fullName evidence="2">Class I SAM-dependent methyltransferase</fullName>
    </submittedName>
</protein>
<name>A0A4V2YGM8_9ACTN</name>
<sequence length="250" mass="27526">MDKVVQSNRAAWEKASTKHVHEYDELLEEARSAARLFPREAELLQPLLDDRPVVVHFQSGHGLDDVALVKAGARQVVGVDYSSVAAGAAHRRAAELDLSCQYVVAEVPGVPVKDGAADLVYTGKGALIWMRDIGAWAADAARVLRPGGHLFVYEAHPAVPLWSWDEDEPRIRPDRSYFAESHVNDTFPANGAQEWQWNLGQIVTAVVAAGLRIEVLEEYAEPFWRPADGTDAAAWSGRLPNSYALLARRP</sequence>
<dbReference type="InterPro" id="IPR029063">
    <property type="entry name" value="SAM-dependent_MTases_sf"/>
</dbReference>
<dbReference type="CDD" id="cd02440">
    <property type="entry name" value="AdoMet_MTases"/>
    <property type="match status" value="1"/>
</dbReference>
<dbReference type="GO" id="GO:0032259">
    <property type="term" value="P:methylation"/>
    <property type="evidence" value="ECO:0007669"/>
    <property type="project" value="UniProtKB-KW"/>
</dbReference>
<dbReference type="GO" id="GO:0008168">
    <property type="term" value="F:methyltransferase activity"/>
    <property type="evidence" value="ECO:0007669"/>
    <property type="project" value="UniProtKB-KW"/>
</dbReference>
<gene>
    <name evidence="2" type="ORF">E1218_09785</name>
</gene>
<evidence type="ECO:0000313" key="3">
    <source>
        <dbReference type="Proteomes" id="UP000295172"/>
    </source>
</evidence>
<reference evidence="2 3" key="1">
    <citation type="submission" date="2019-02" db="EMBL/GenBank/DDBJ databases">
        <title>Draft genome sequences of novel Actinobacteria.</title>
        <authorList>
            <person name="Sahin N."/>
            <person name="Ay H."/>
            <person name="Saygin H."/>
        </authorList>
    </citation>
    <scope>NUCLEOTIDE SEQUENCE [LARGE SCALE GENOMIC DNA]</scope>
    <source>
        <strain evidence="2 3">16K104</strain>
    </source>
</reference>
<dbReference type="Gene3D" id="3.40.50.150">
    <property type="entry name" value="Vaccinia Virus protein VP39"/>
    <property type="match status" value="1"/>
</dbReference>